<dbReference type="EMBL" id="AMRM01000030">
    <property type="protein sequence ID" value="EKF17052.1"/>
    <property type="molecule type" value="Genomic_DNA"/>
</dbReference>
<protein>
    <submittedName>
        <fullName evidence="1">Uncharacterized protein</fullName>
    </submittedName>
</protein>
<dbReference type="STRING" id="391937.NA2_19818"/>
<reference evidence="1 2" key="1">
    <citation type="journal article" date="2012" name="J. Bacteriol.">
        <title>Genome Sequence of Nitratireductor pacificus Type Strain pht-3B.</title>
        <authorList>
            <person name="Lai Q."/>
            <person name="Li G."/>
            <person name="Shao Z."/>
        </authorList>
    </citation>
    <scope>NUCLEOTIDE SEQUENCE [LARGE SCALE GENOMIC DNA]</scope>
    <source>
        <strain evidence="2">pht-3B</strain>
    </source>
</reference>
<dbReference type="eggNOG" id="ENOG50334J4">
    <property type="taxonomic scope" value="Bacteria"/>
</dbReference>
<dbReference type="PATRIC" id="fig|391937.3.peg.4063"/>
<dbReference type="OrthoDB" id="8101458at2"/>
<organism evidence="1 2">
    <name type="scientific">Nitratireductor pacificus pht-3B</name>
    <dbReference type="NCBI Taxonomy" id="391937"/>
    <lineage>
        <taxon>Bacteria</taxon>
        <taxon>Pseudomonadati</taxon>
        <taxon>Pseudomonadota</taxon>
        <taxon>Alphaproteobacteria</taxon>
        <taxon>Hyphomicrobiales</taxon>
        <taxon>Phyllobacteriaceae</taxon>
        <taxon>Nitratireductor</taxon>
    </lineage>
</organism>
<evidence type="ECO:0000313" key="1">
    <source>
        <dbReference type="EMBL" id="EKF17052.1"/>
    </source>
</evidence>
<comment type="caution">
    <text evidence="1">The sequence shown here is derived from an EMBL/GenBank/DDBJ whole genome shotgun (WGS) entry which is preliminary data.</text>
</comment>
<dbReference type="Proteomes" id="UP000006786">
    <property type="component" value="Unassembled WGS sequence"/>
</dbReference>
<proteinExistence type="predicted"/>
<evidence type="ECO:0000313" key="2">
    <source>
        <dbReference type="Proteomes" id="UP000006786"/>
    </source>
</evidence>
<gene>
    <name evidence="1" type="ORF">NA2_19818</name>
</gene>
<keyword evidence="2" id="KW-1185">Reference proteome</keyword>
<accession>K2MIR7</accession>
<dbReference type="AlphaFoldDB" id="K2MIR7"/>
<sequence>MAGNLYEQGYLDSGTASVTQGQTLVTGQGTNWLQIVRPADDFGKHVGRPIPIASVDSNTQLTLAYPWPGPTQAAADYRITFTPYHVAYRQALQEIGALLASGGVSALAMLEGSAGKLPFFTGPGTMGLANLSDFAGDVVGPLGAADGGVALFDGATGKLLKNGGVLGSAALQPYETGFFTSTLSGLAVAGSPTYVQQQGSYVQIGKLTYVTVYLVVTNLGGADGQLLIGGLPFPMASGTVKRPLFHSGFWTGFDLGTPYTMWTGFMLSGNTVRLYRWSQTSGTEPLNAAQVTGTVTVYGNMVYEAA</sequence>
<name>K2MIR7_9HYPH</name>
<dbReference type="RefSeq" id="WP_008599047.1">
    <property type="nucleotide sequence ID" value="NZ_AMRM01000030.1"/>
</dbReference>